<dbReference type="InterPro" id="IPR058624">
    <property type="entry name" value="MdtA-like_HH"/>
</dbReference>
<feature type="domain" description="Multidrug resistance protein MdtA-like barrel-sandwich hybrid" evidence="4">
    <location>
        <begin position="59"/>
        <end position="181"/>
    </location>
</feature>
<dbReference type="Pfam" id="PF25876">
    <property type="entry name" value="HH_MFP_RND"/>
    <property type="match status" value="1"/>
</dbReference>
<reference evidence="6 7" key="1">
    <citation type="submission" date="2021-07" db="EMBL/GenBank/DDBJ databases">
        <title>Shewanella sp. nov, isolated from SCS.</title>
        <authorList>
            <person name="Cao W.R."/>
        </authorList>
    </citation>
    <scope>NUCLEOTIDE SEQUENCE [LARGE SCALE GENOMIC DNA]</scope>
    <source>
        <strain evidence="6 7">NR704-98</strain>
    </source>
</reference>
<dbReference type="Pfam" id="PF25917">
    <property type="entry name" value="BSH_RND"/>
    <property type="match status" value="1"/>
</dbReference>
<evidence type="ECO:0000259" key="4">
    <source>
        <dbReference type="Pfam" id="PF25917"/>
    </source>
</evidence>
<dbReference type="NCBIfam" id="TIGR01730">
    <property type="entry name" value="RND_mfp"/>
    <property type="match status" value="1"/>
</dbReference>
<evidence type="ECO:0000313" key="7">
    <source>
        <dbReference type="Proteomes" id="UP001195963"/>
    </source>
</evidence>
<feature type="domain" description="Multidrug resistance protein MdtA-like alpha-helical hairpin" evidence="3">
    <location>
        <begin position="90"/>
        <end position="153"/>
    </location>
</feature>
<dbReference type="PANTHER" id="PTHR30469:SF20">
    <property type="entry name" value="EFFLUX RND TRANSPORTER PERIPLASMIC ADAPTOR SUBUNIT"/>
    <property type="match status" value="1"/>
</dbReference>
<proteinExistence type="inferred from homology"/>
<dbReference type="PROSITE" id="PS51257">
    <property type="entry name" value="PROKAR_LIPOPROTEIN"/>
    <property type="match status" value="1"/>
</dbReference>
<keyword evidence="2" id="KW-0175">Coiled coil</keyword>
<evidence type="ECO:0000256" key="1">
    <source>
        <dbReference type="ARBA" id="ARBA00009477"/>
    </source>
</evidence>
<feature type="domain" description="CusB-like beta-barrel" evidence="5">
    <location>
        <begin position="189"/>
        <end position="264"/>
    </location>
</feature>
<protein>
    <submittedName>
        <fullName evidence="6">Efflux RND transporter periplasmic adaptor subunit</fullName>
    </submittedName>
</protein>
<dbReference type="Gene3D" id="1.10.287.470">
    <property type="entry name" value="Helix hairpin bin"/>
    <property type="match status" value="1"/>
</dbReference>
<dbReference type="InterPro" id="IPR006143">
    <property type="entry name" value="RND_pump_MFP"/>
</dbReference>
<accession>A0ABS7DYT4</accession>
<dbReference type="Gene3D" id="2.40.30.170">
    <property type="match status" value="1"/>
</dbReference>
<dbReference type="Pfam" id="PF25954">
    <property type="entry name" value="Beta-barrel_RND_2"/>
    <property type="match status" value="1"/>
</dbReference>
<keyword evidence="7" id="KW-1185">Reference proteome</keyword>
<dbReference type="Proteomes" id="UP001195963">
    <property type="component" value="Unassembled WGS sequence"/>
</dbReference>
<evidence type="ECO:0000256" key="2">
    <source>
        <dbReference type="SAM" id="Coils"/>
    </source>
</evidence>
<sequence>MRNTILIGCSVIIAACGDKTPDIPPPESRPAKLMTVTVSGEAEKRSFPALVVADDSAVLTFRVPGQLKQMQVKAGMQVTAGQTLAVLDQQELKLQLAQAQASYDLAKVQFERTAGLRKDFVVSEQDYEQAESKLNEAIANREQAFANLGYATLHAPYDGAISLRHKENHEYVAANEPVMNIQTSDIVNVSFQLPERLAGQINRKQQTAIADIVFDTYPDKTFSAMLKQIDTEADRKTGSYKVTLTLKRPENVNVLPGMSTTVTVPIKAAVSSLIPKSALLKSEPELHKVWQVGEDGRISESLITLNDDRLVGGLQDGDVIVLSGVEYLNEGDKVTPWVKERGL</sequence>
<dbReference type="Gene3D" id="2.40.50.100">
    <property type="match status" value="1"/>
</dbReference>
<dbReference type="InterPro" id="IPR058625">
    <property type="entry name" value="MdtA-like_BSH"/>
</dbReference>
<dbReference type="EMBL" id="JAHZST010000002">
    <property type="protein sequence ID" value="MBW8182594.1"/>
    <property type="molecule type" value="Genomic_DNA"/>
</dbReference>
<dbReference type="RefSeq" id="WP_220108287.1">
    <property type="nucleotide sequence ID" value="NZ_JAHZST010000002.1"/>
</dbReference>
<comment type="similarity">
    <text evidence="1">Belongs to the membrane fusion protein (MFP) (TC 8.A.1) family.</text>
</comment>
<comment type="caution">
    <text evidence="6">The sequence shown here is derived from an EMBL/GenBank/DDBJ whole genome shotgun (WGS) entry which is preliminary data.</text>
</comment>
<gene>
    <name evidence="6" type="ORF">K0625_02845</name>
</gene>
<dbReference type="SUPFAM" id="SSF111369">
    <property type="entry name" value="HlyD-like secretion proteins"/>
    <property type="match status" value="1"/>
</dbReference>
<dbReference type="PANTHER" id="PTHR30469">
    <property type="entry name" value="MULTIDRUG RESISTANCE PROTEIN MDTA"/>
    <property type="match status" value="1"/>
</dbReference>
<evidence type="ECO:0000313" key="6">
    <source>
        <dbReference type="EMBL" id="MBW8182594.1"/>
    </source>
</evidence>
<organism evidence="6 7">
    <name type="scientific">Shewanella nanhaiensis</name>
    <dbReference type="NCBI Taxonomy" id="2864872"/>
    <lineage>
        <taxon>Bacteria</taxon>
        <taxon>Pseudomonadati</taxon>
        <taxon>Pseudomonadota</taxon>
        <taxon>Gammaproteobacteria</taxon>
        <taxon>Alteromonadales</taxon>
        <taxon>Shewanellaceae</taxon>
        <taxon>Shewanella</taxon>
    </lineage>
</organism>
<evidence type="ECO:0000259" key="5">
    <source>
        <dbReference type="Pfam" id="PF25954"/>
    </source>
</evidence>
<evidence type="ECO:0000259" key="3">
    <source>
        <dbReference type="Pfam" id="PF25876"/>
    </source>
</evidence>
<feature type="coiled-coil region" evidence="2">
    <location>
        <begin position="89"/>
        <end position="147"/>
    </location>
</feature>
<name>A0ABS7DYT4_9GAMM</name>
<dbReference type="InterPro" id="IPR058792">
    <property type="entry name" value="Beta-barrel_RND_2"/>
</dbReference>